<organism evidence="2 3">
    <name type="scientific">Arabidopsis thaliana x Arabidopsis arenosa</name>
    <dbReference type="NCBI Taxonomy" id="1240361"/>
    <lineage>
        <taxon>Eukaryota</taxon>
        <taxon>Viridiplantae</taxon>
        <taxon>Streptophyta</taxon>
        <taxon>Embryophyta</taxon>
        <taxon>Tracheophyta</taxon>
        <taxon>Spermatophyta</taxon>
        <taxon>Magnoliopsida</taxon>
        <taxon>eudicotyledons</taxon>
        <taxon>Gunneridae</taxon>
        <taxon>Pentapetalae</taxon>
        <taxon>rosids</taxon>
        <taxon>malvids</taxon>
        <taxon>Brassicales</taxon>
        <taxon>Brassicaceae</taxon>
        <taxon>Camelineae</taxon>
        <taxon>Arabidopsis</taxon>
    </lineage>
</organism>
<dbReference type="Proteomes" id="UP000694240">
    <property type="component" value="Chromosome 13"/>
</dbReference>
<feature type="transmembrane region" description="Helical" evidence="1">
    <location>
        <begin position="80"/>
        <end position="102"/>
    </location>
</feature>
<dbReference type="AlphaFoldDB" id="A0A8T1XSE7"/>
<feature type="transmembrane region" description="Helical" evidence="1">
    <location>
        <begin position="12"/>
        <end position="32"/>
    </location>
</feature>
<feature type="transmembrane region" description="Helical" evidence="1">
    <location>
        <begin position="38"/>
        <end position="59"/>
    </location>
</feature>
<keyword evidence="1" id="KW-0812">Transmembrane</keyword>
<dbReference type="EMBL" id="JAEFBK010000013">
    <property type="protein sequence ID" value="KAG7534131.1"/>
    <property type="molecule type" value="Genomic_DNA"/>
</dbReference>
<reference evidence="2 3" key="1">
    <citation type="submission" date="2020-12" db="EMBL/GenBank/DDBJ databases">
        <title>Concerted genomic and epigenomic changes stabilize Arabidopsis allopolyploids.</title>
        <authorList>
            <person name="Chen Z."/>
        </authorList>
    </citation>
    <scope>NUCLEOTIDE SEQUENCE [LARGE SCALE GENOMIC DNA]</scope>
    <source>
        <strain evidence="2">Allo738</strain>
        <tissue evidence="2">Leaf</tissue>
    </source>
</reference>
<proteinExistence type="predicted"/>
<comment type="caution">
    <text evidence="2">The sequence shown here is derived from an EMBL/GenBank/DDBJ whole genome shotgun (WGS) entry which is preliminary data.</text>
</comment>
<name>A0A8T1XSE7_9BRAS</name>
<keyword evidence="1" id="KW-1133">Transmembrane helix</keyword>
<evidence type="ECO:0000256" key="1">
    <source>
        <dbReference type="SAM" id="Phobius"/>
    </source>
</evidence>
<keyword evidence="1" id="KW-0472">Membrane</keyword>
<sequence>MINYIFSKQSFSLSLLCFGFLLLFFLDLFFLLLFLDLFFLHLFLLLFLWFYISNSFWFARLWFHEAEARATWTLEQELHFSLSLIFFFSLSHNLTHTLHIAYLKTKL</sequence>
<keyword evidence="3" id="KW-1185">Reference proteome</keyword>
<evidence type="ECO:0000313" key="3">
    <source>
        <dbReference type="Proteomes" id="UP000694240"/>
    </source>
</evidence>
<accession>A0A8T1XSE7</accession>
<protein>
    <recommendedName>
        <fullName evidence="4">Transmembrane protein</fullName>
    </recommendedName>
</protein>
<gene>
    <name evidence="2" type="ORF">ISN45_Aa08g017100</name>
</gene>
<evidence type="ECO:0008006" key="4">
    <source>
        <dbReference type="Google" id="ProtNLM"/>
    </source>
</evidence>
<evidence type="ECO:0000313" key="2">
    <source>
        <dbReference type="EMBL" id="KAG7534131.1"/>
    </source>
</evidence>